<dbReference type="InterPro" id="IPR024623">
    <property type="entry name" value="YtxH"/>
</dbReference>
<reference evidence="2 3" key="1">
    <citation type="submission" date="2023-11" db="EMBL/GenBank/DDBJ databases">
        <title>Bacillus jintuensis, isolated from a mudflat on the Beibu Gulf coast.</title>
        <authorList>
            <person name="Li M."/>
        </authorList>
    </citation>
    <scope>NUCLEOTIDE SEQUENCE [LARGE SCALE GENOMIC DNA]</scope>
    <source>
        <strain evidence="2 3">31A1R</strain>
    </source>
</reference>
<feature type="transmembrane region" description="Helical" evidence="1">
    <location>
        <begin position="25"/>
        <end position="44"/>
    </location>
</feature>
<keyword evidence="1" id="KW-0472">Membrane</keyword>
<evidence type="ECO:0000313" key="2">
    <source>
        <dbReference type="EMBL" id="MDZ5472551.1"/>
    </source>
</evidence>
<keyword evidence="1" id="KW-0812">Transmembrane</keyword>
<gene>
    <name evidence="2" type="ORF">SM124_12395</name>
</gene>
<keyword evidence="1" id="KW-1133">Transmembrane helix</keyword>
<keyword evidence="3" id="KW-1185">Reference proteome</keyword>
<name>A0ABU5IZI8_9BACI</name>
<protein>
    <submittedName>
        <fullName evidence="2">YtxH domain-containing protein</fullName>
    </submittedName>
</protein>
<dbReference type="InterPro" id="IPR052928">
    <property type="entry name" value="Desiccation-related_membrane"/>
</dbReference>
<proteinExistence type="predicted"/>
<accession>A0ABU5IZI8</accession>
<dbReference type="PANTHER" id="PTHR35792:SF1">
    <property type="entry name" value="SLL0268 PROTEIN"/>
    <property type="match status" value="1"/>
</dbReference>
<dbReference type="Pfam" id="PF12732">
    <property type="entry name" value="YtxH"/>
    <property type="match status" value="1"/>
</dbReference>
<dbReference type="RefSeq" id="WP_322446851.1">
    <property type="nucleotide sequence ID" value="NZ_JAXOFX010000007.1"/>
</dbReference>
<sequence length="151" mass="16870">MMASQERKSYDQEARREESINSKDFIIGALIGGIVGAATALFLAPKSGRELRSDLNSQAVTLREKTGHIKDVAMTKGTELAEVAKEKTTSISHVVSKQSNELLNKVKVGKIQEFLNHNEQMDVDSSNKYEDIQRKLEETKKAFDQTESKLN</sequence>
<dbReference type="EMBL" id="JAXOFX010000007">
    <property type="protein sequence ID" value="MDZ5472551.1"/>
    <property type="molecule type" value="Genomic_DNA"/>
</dbReference>
<evidence type="ECO:0000256" key="1">
    <source>
        <dbReference type="SAM" id="Phobius"/>
    </source>
</evidence>
<organism evidence="2 3">
    <name type="scientific">Robertmurraya mangrovi</name>
    <dbReference type="NCBI Taxonomy" id="3098077"/>
    <lineage>
        <taxon>Bacteria</taxon>
        <taxon>Bacillati</taxon>
        <taxon>Bacillota</taxon>
        <taxon>Bacilli</taxon>
        <taxon>Bacillales</taxon>
        <taxon>Bacillaceae</taxon>
        <taxon>Robertmurraya</taxon>
    </lineage>
</organism>
<dbReference type="Proteomes" id="UP001290455">
    <property type="component" value="Unassembled WGS sequence"/>
</dbReference>
<dbReference type="PANTHER" id="PTHR35792">
    <property type="entry name" value="GENERAL STRESS PROTEIN"/>
    <property type="match status" value="1"/>
</dbReference>
<evidence type="ECO:0000313" key="3">
    <source>
        <dbReference type="Proteomes" id="UP001290455"/>
    </source>
</evidence>
<comment type="caution">
    <text evidence="2">The sequence shown here is derived from an EMBL/GenBank/DDBJ whole genome shotgun (WGS) entry which is preliminary data.</text>
</comment>